<evidence type="ECO:0000256" key="13">
    <source>
        <dbReference type="ARBA" id="ARBA00047283"/>
    </source>
</evidence>
<dbReference type="InterPro" id="IPR004573">
    <property type="entry name" value="rRNA_ssu_MeTfrase_B"/>
</dbReference>
<gene>
    <name evidence="15" type="ORF">METZ01_LOCUS141582</name>
</gene>
<evidence type="ECO:0000259" key="14">
    <source>
        <dbReference type="PROSITE" id="PS51686"/>
    </source>
</evidence>
<dbReference type="GO" id="GO:0005829">
    <property type="term" value="C:cytosol"/>
    <property type="evidence" value="ECO:0007669"/>
    <property type="project" value="TreeGrafter"/>
</dbReference>
<dbReference type="InterPro" id="IPR018314">
    <property type="entry name" value="RsmB/NOL1/NOP2-like_CS"/>
</dbReference>
<dbReference type="InterPro" id="IPR023267">
    <property type="entry name" value="RCMT"/>
</dbReference>
<dbReference type="InterPro" id="IPR049560">
    <property type="entry name" value="MeTrfase_RsmB-F_NOP2_cat"/>
</dbReference>
<dbReference type="CDD" id="cd02440">
    <property type="entry name" value="AdoMet_MTases"/>
    <property type="match status" value="1"/>
</dbReference>
<comment type="function">
    <text evidence="1">Specifically methylates the cytosine at position 967 (m5C967) of 16S rRNA.</text>
</comment>
<evidence type="ECO:0000256" key="3">
    <source>
        <dbReference type="ARBA" id="ARBA00007494"/>
    </source>
</evidence>
<dbReference type="InterPro" id="IPR001678">
    <property type="entry name" value="MeTrfase_RsmB-F_NOP2_dom"/>
</dbReference>
<dbReference type="Gene3D" id="3.40.50.150">
    <property type="entry name" value="Vaccinia Virus protein VP39"/>
    <property type="match status" value="1"/>
</dbReference>
<dbReference type="SUPFAM" id="SSF48013">
    <property type="entry name" value="NusB-like"/>
    <property type="match status" value="1"/>
</dbReference>
<reference evidence="15" key="1">
    <citation type="submission" date="2018-05" db="EMBL/GenBank/DDBJ databases">
        <authorList>
            <person name="Lanie J.A."/>
            <person name="Ng W.-L."/>
            <person name="Kazmierczak K.M."/>
            <person name="Andrzejewski T.M."/>
            <person name="Davidsen T.M."/>
            <person name="Wayne K.J."/>
            <person name="Tettelin H."/>
            <person name="Glass J.I."/>
            <person name="Rusch D."/>
            <person name="Podicherti R."/>
            <person name="Tsui H.-C.T."/>
            <person name="Winkler M.E."/>
        </authorList>
    </citation>
    <scope>NUCLEOTIDE SEQUENCE</scope>
</reference>
<keyword evidence="10" id="KW-0694">RNA-binding</keyword>
<dbReference type="NCBIfam" id="TIGR00563">
    <property type="entry name" value="rsmB"/>
    <property type="match status" value="1"/>
</dbReference>
<comment type="catalytic activity">
    <reaction evidence="13">
        <text>cytidine(967) in 16S rRNA + S-adenosyl-L-methionine = 5-methylcytidine(967) in 16S rRNA + S-adenosyl-L-homocysteine + H(+)</text>
        <dbReference type="Rhea" id="RHEA:42748"/>
        <dbReference type="Rhea" id="RHEA-COMP:10219"/>
        <dbReference type="Rhea" id="RHEA-COMP:10220"/>
        <dbReference type="ChEBI" id="CHEBI:15378"/>
        <dbReference type="ChEBI" id="CHEBI:57856"/>
        <dbReference type="ChEBI" id="CHEBI:59789"/>
        <dbReference type="ChEBI" id="CHEBI:74483"/>
        <dbReference type="ChEBI" id="CHEBI:82748"/>
        <dbReference type="EC" id="2.1.1.176"/>
    </reaction>
</comment>
<dbReference type="PANTHER" id="PTHR22807">
    <property type="entry name" value="NOP2 YEAST -RELATED NOL1/NOP2/FMU SUN DOMAIN-CONTAINING"/>
    <property type="match status" value="1"/>
</dbReference>
<proteinExistence type="inferred from homology"/>
<evidence type="ECO:0000256" key="10">
    <source>
        <dbReference type="ARBA" id="ARBA00022884"/>
    </source>
</evidence>
<dbReference type="GO" id="GO:0070475">
    <property type="term" value="P:rRNA base methylation"/>
    <property type="evidence" value="ECO:0007669"/>
    <property type="project" value="TreeGrafter"/>
</dbReference>
<evidence type="ECO:0000256" key="12">
    <source>
        <dbReference type="ARBA" id="ARBA00031088"/>
    </source>
</evidence>
<evidence type="ECO:0000256" key="9">
    <source>
        <dbReference type="ARBA" id="ARBA00022691"/>
    </source>
</evidence>
<dbReference type="GO" id="GO:0006355">
    <property type="term" value="P:regulation of DNA-templated transcription"/>
    <property type="evidence" value="ECO:0007669"/>
    <property type="project" value="InterPro"/>
</dbReference>
<dbReference type="SUPFAM" id="SSF53335">
    <property type="entry name" value="S-adenosyl-L-methionine-dependent methyltransferases"/>
    <property type="match status" value="1"/>
</dbReference>
<dbReference type="InterPro" id="IPR035926">
    <property type="entry name" value="NusB-like_sf"/>
</dbReference>
<dbReference type="EC" id="2.1.1.176" evidence="4"/>
<dbReference type="InterPro" id="IPR054728">
    <property type="entry name" value="RsmB-like_ferredoxin"/>
</dbReference>
<evidence type="ECO:0000256" key="1">
    <source>
        <dbReference type="ARBA" id="ARBA00002724"/>
    </source>
</evidence>
<organism evidence="15">
    <name type="scientific">marine metagenome</name>
    <dbReference type="NCBI Taxonomy" id="408172"/>
    <lineage>
        <taxon>unclassified sequences</taxon>
        <taxon>metagenomes</taxon>
        <taxon>ecological metagenomes</taxon>
    </lineage>
</organism>
<dbReference type="FunFam" id="3.40.50.150:FF:000022">
    <property type="entry name" value="Ribosomal RNA small subunit methyltransferase B"/>
    <property type="match status" value="1"/>
</dbReference>
<dbReference type="InterPro" id="IPR006027">
    <property type="entry name" value="NusB_RsmB_TIM44"/>
</dbReference>
<evidence type="ECO:0000256" key="8">
    <source>
        <dbReference type="ARBA" id="ARBA00022679"/>
    </source>
</evidence>
<dbReference type="InterPro" id="IPR029063">
    <property type="entry name" value="SAM-dependent_MTases_sf"/>
</dbReference>
<dbReference type="PANTHER" id="PTHR22807:SF61">
    <property type="entry name" value="NOL1_NOP2_SUN FAMILY PROTEIN _ ANTITERMINATION NUSB DOMAIN-CONTAINING PROTEIN"/>
    <property type="match status" value="1"/>
</dbReference>
<keyword evidence="5" id="KW-0963">Cytoplasm</keyword>
<dbReference type="Gene3D" id="3.30.70.1170">
    <property type="entry name" value="Sun protein, domain 3"/>
    <property type="match status" value="1"/>
</dbReference>
<dbReference type="Pfam" id="PF01029">
    <property type="entry name" value="NusB"/>
    <property type="match status" value="1"/>
</dbReference>
<keyword evidence="8" id="KW-0808">Transferase</keyword>
<dbReference type="Pfam" id="PF01189">
    <property type="entry name" value="Methyltr_RsmB-F"/>
    <property type="match status" value="1"/>
</dbReference>
<evidence type="ECO:0000256" key="2">
    <source>
        <dbReference type="ARBA" id="ARBA00004496"/>
    </source>
</evidence>
<evidence type="ECO:0000256" key="4">
    <source>
        <dbReference type="ARBA" id="ARBA00012140"/>
    </source>
</evidence>
<dbReference type="PROSITE" id="PS51686">
    <property type="entry name" value="SAM_MT_RSMB_NOP"/>
    <property type="match status" value="1"/>
</dbReference>
<evidence type="ECO:0000256" key="7">
    <source>
        <dbReference type="ARBA" id="ARBA00022603"/>
    </source>
</evidence>
<evidence type="ECO:0000313" key="15">
    <source>
        <dbReference type="EMBL" id="SVA88728.1"/>
    </source>
</evidence>
<accession>A0A381ZHC4</accession>
<protein>
    <recommendedName>
        <fullName evidence="4">16S rRNA (cytosine(967)-C(5))-methyltransferase</fullName>
        <ecNumber evidence="4">2.1.1.176</ecNumber>
    </recommendedName>
    <alternativeName>
        <fullName evidence="11">16S rRNA m5C967 methyltransferase</fullName>
    </alternativeName>
    <alternativeName>
        <fullName evidence="12">rRNA (cytosine-C(5)-)-methyltransferase RsmB</fullName>
    </alternativeName>
</protein>
<evidence type="ECO:0000256" key="5">
    <source>
        <dbReference type="ARBA" id="ARBA00022490"/>
    </source>
</evidence>
<dbReference type="EMBL" id="UINC01021349">
    <property type="protein sequence ID" value="SVA88728.1"/>
    <property type="molecule type" value="Genomic_DNA"/>
</dbReference>
<dbReference type="PROSITE" id="PS01153">
    <property type="entry name" value="NOL1_NOP2_SUN"/>
    <property type="match status" value="1"/>
</dbReference>
<keyword evidence="9" id="KW-0949">S-adenosyl-L-methionine</keyword>
<evidence type="ECO:0000256" key="6">
    <source>
        <dbReference type="ARBA" id="ARBA00022552"/>
    </source>
</evidence>
<keyword evidence="7" id="KW-0489">Methyltransferase</keyword>
<dbReference type="Pfam" id="PF22458">
    <property type="entry name" value="RsmF-B_ferredox"/>
    <property type="match status" value="1"/>
</dbReference>
<evidence type="ECO:0000256" key="11">
    <source>
        <dbReference type="ARBA" id="ARBA00030399"/>
    </source>
</evidence>
<dbReference type="AlphaFoldDB" id="A0A381ZHC4"/>
<keyword evidence="6" id="KW-0698">rRNA processing</keyword>
<dbReference type="GO" id="GO:0009383">
    <property type="term" value="F:rRNA (cytosine-C5-)-methyltransferase activity"/>
    <property type="evidence" value="ECO:0007669"/>
    <property type="project" value="TreeGrafter"/>
</dbReference>
<comment type="similarity">
    <text evidence="3">Belongs to the class I-like SAM-binding methyltransferase superfamily. RsmB/NOP family.</text>
</comment>
<dbReference type="NCBIfam" id="NF008149">
    <property type="entry name" value="PRK10901.1"/>
    <property type="match status" value="1"/>
</dbReference>
<dbReference type="PRINTS" id="PR02008">
    <property type="entry name" value="RCMTFAMILY"/>
</dbReference>
<feature type="domain" description="SAM-dependent MTase RsmB/NOP-type" evidence="14">
    <location>
        <begin position="155"/>
        <end position="418"/>
    </location>
</feature>
<dbReference type="GO" id="GO:0003723">
    <property type="term" value="F:RNA binding"/>
    <property type="evidence" value="ECO:0007669"/>
    <property type="project" value="UniProtKB-KW"/>
</dbReference>
<dbReference type="Gene3D" id="1.10.940.10">
    <property type="entry name" value="NusB-like"/>
    <property type="match status" value="1"/>
</dbReference>
<sequence>MAARVSARILRDGITAEKAINEIDSSDSRDQGLISAFVFGTLRWYHRLQWQLDRLLSRPLDQRETELAALMRLGLFQLQWMRIPDHAAVSATVAAADLLGKARTRGLVNAVLRRFLREAEELQRELQDSPEAFYSHPSWLLEMVRDDWIDNWQEIVTANNEHPPMWLRVNLSRVTRREYMFHLDEAGISASTVSGAGPGALLLEAPQPAGSLPGFKEGLVSIQDGAAQFAVEFLGIEPGHRVLDACAAPGGKTAQILETCAGLGQLLALDRDQYRLQSLAENLDRLELQGTLRHADATRPSDWWDGEPFQRILIDAPCSAVGVIRRHPDIKILRRANDMEEIVLEQAKLLRTLWPLLSVGGRLLYATCTVLKNENHYQIERFLRETPDARAIRQKFERQIMPGEANMDGFYYASIEKKH</sequence>
<name>A0A381ZHC4_9ZZZZ</name>
<comment type="subcellular location">
    <subcellularLocation>
        <location evidence="2">Cytoplasm</location>
    </subcellularLocation>
</comment>
<dbReference type="Gene3D" id="1.10.287.730">
    <property type="entry name" value="Helix hairpin bin"/>
    <property type="match status" value="1"/>
</dbReference>